<protein>
    <submittedName>
        <fullName evidence="1">Uncharacterized protein</fullName>
    </submittedName>
</protein>
<name>A0A1I2E1H0_9BACT</name>
<organism evidence="1 2">
    <name type="scientific">Thermophagus xiamenensis</name>
    <dbReference type="NCBI Taxonomy" id="385682"/>
    <lineage>
        <taxon>Bacteria</taxon>
        <taxon>Pseudomonadati</taxon>
        <taxon>Bacteroidota</taxon>
        <taxon>Bacteroidia</taxon>
        <taxon>Marinilabiliales</taxon>
        <taxon>Marinilabiliaceae</taxon>
        <taxon>Thermophagus</taxon>
    </lineage>
</organism>
<dbReference type="STRING" id="385682.SAMN05444380_1211"/>
<dbReference type="AlphaFoldDB" id="A0A1I2E1H0"/>
<proteinExistence type="predicted"/>
<keyword evidence="2" id="KW-1185">Reference proteome</keyword>
<dbReference type="EMBL" id="FONA01000021">
    <property type="protein sequence ID" value="SFE86391.1"/>
    <property type="molecule type" value="Genomic_DNA"/>
</dbReference>
<evidence type="ECO:0000313" key="1">
    <source>
        <dbReference type="EMBL" id="SFE86391.1"/>
    </source>
</evidence>
<dbReference type="Proteomes" id="UP000181976">
    <property type="component" value="Unassembled WGS sequence"/>
</dbReference>
<sequence>MAGLSDEIIKTFIPILQKQNYSYLKLNHYEKYMDPTFIYTILRHLSLIMCPGTEKRYYHGIKFDISPCVKFMPRVMNNILRTILFVTLLFLSPCKFQHFIQAQLGIAQTKVPNPHKTTIGVSTCSISELSSSCFVNIESPSPSHHLTGLKSGNNFYNAFSLYPVTYRYPEKERTLISSKIPLYILFHNIKVFL</sequence>
<dbReference type="InParanoid" id="A0A1I2E1H0"/>
<accession>A0A1I2E1H0</accession>
<gene>
    <name evidence="1" type="ORF">SAMN05444380_1211</name>
</gene>
<evidence type="ECO:0000313" key="2">
    <source>
        <dbReference type="Proteomes" id="UP000181976"/>
    </source>
</evidence>
<reference evidence="1 2" key="1">
    <citation type="submission" date="2016-10" db="EMBL/GenBank/DDBJ databases">
        <authorList>
            <person name="de Groot N.N."/>
        </authorList>
    </citation>
    <scope>NUCLEOTIDE SEQUENCE [LARGE SCALE GENOMIC DNA]</scope>
    <source>
        <strain evidence="1 2">DSM 19012</strain>
    </source>
</reference>